<dbReference type="AlphaFoldDB" id="A0A0P6Y923"/>
<dbReference type="SUPFAM" id="SSF47413">
    <property type="entry name" value="lambda repressor-like DNA-binding domains"/>
    <property type="match status" value="1"/>
</dbReference>
<keyword evidence="3" id="KW-1185">Reference proteome</keyword>
<evidence type="ECO:0000313" key="2">
    <source>
        <dbReference type="EMBL" id="KPL85620.1"/>
    </source>
</evidence>
<dbReference type="STRING" id="70996.SE18_16260"/>
<dbReference type="Proteomes" id="UP000050277">
    <property type="component" value="Unassembled WGS sequence"/>
</dbReference>
<dbReference type="Gene3D" id="1.10.260.40">
    <property type="entry name" value="lambda repressor-like DNA-binding domains"/>
    <property type="match status" value="1"/>
</dbReference>
<dbReference type="GO" id="GO:0003677">
    <property type="term" value="F:DNA binding"/>
    <property type="evidence" value="ECO:0007669"/>
    <property type="project" value="InterPro"/>
</dbReference>
<dbReference type="CDD" id="cd00093">
    <property type="entry name" value="HTH_XRE"/>
    <property type="match status" value="1"/>
</dbReference>
<dbReference type="InterPro" id="IPR010982">
    <property type="entry name" value="Lambda_DNA-bd_dom_sf"/>
</dbReference>
<sequence length="66" mass="7442">MKRLKANQPTLTLRRLAEETGLALSTINGLTTPRASRVDFKTLNALCEYFDVQPGEILEYLKDNMA</sequence>
<accession>A0A0P6Y923</accession>
<dbReference type="Pfam" id="PF13443">
    <property type="entry name" value="HTH_26"/>
    <property type="match status" value="1"/>
</dbReference>
<comment type="caution">
    <text evidence="2">The sequence shown here is derived from an EMBL/GenBank/DDBJ whole genome shotgun (WGS) entry which is preliminary data.</text>
</comment>
<protein>
    <recommendedName>
        <fullName evidence="1">HTH cro/C1-type domain-containing protein</fullName>
    </recommendedName>
</protein>
<dbReference type="PANTHER" id="PTHR37301">
    <property type="entry name" value="DNA-BINDING PROTEIN-RELATED"/>
    <property type="match status" value="1"/>
</dbReference>
<dbReference type="PANTHER" id="PTHR37301:SF1">
    <property type="entry name" value="DNA-BINDING PROTEIN"/>
    <property type="match status" value="1"/>
</dbReference>
<dbReference type="InterPro" id="IPR001387">
    <property type="entry name" value="Cro/C1-type_HTH"/>
</dbReference>
<feature type="domain" description="HTH cro/C1-type" evidence="1">
    <location>
        <begin position="11"/>
        <end position="57"/>
    </location>
</feature>
<evidence type="ECO:0000313" key="3">
    <source>
        <dbReference type="Proteomes" id="UP000050277"/>
    </source>
</evidence>
<proteinExistence type="predicted"/>
<name>A0A0P6Y923_9CHLR</name>
<dbReference type="PROSITE" id="PS50943">
    <property type="entry name" value="HTH_CROC1"/>
    <property type="match status" value="1"/>
</dbReference>
<reference evidence="2 3" key="1">
    <citation type="submission" date="2015-07" db="EMBL/GenBank/DDBJ databases">
        <title>Whole genome sequence of Herpetosiphon geysericola DSM 7119.</title>
        <authorList>
            <person name="Hemp J."/>
            <person name="Ward L.M."/>
            <person name="Pace L.A."/>
            <person name="Fischer W.W."/>
        </authorList>
    </citation>
    <scope>NUCLEOTIDE SEQUENCE [LARGE SCALE GENOMIC DNA]</scope>
    <source>
        <strain evidence="2 3">DSM 7119</strain>
    </source>
</reference>
<gene>
    <name evidence="2" type="ORF">SE18_16260</name>
</gene>
<organism evidence="2 3">
    <name type="scientific">Herpetosiphon geysericola</name>
    <dbReference type="NCBI Taxonomy" id="70996"/>
    <lineage>
        <taxon>Bacteria</taxon>
        <taxon>Bacillati</taxon>
        <taxon>Chloroflexota</taxon>
        <taxon>Chloroflexia</taxon>
        <taxon>Herpetosiphonales</taxon>
        <taxon>Herpetosiphonaceae</taxon>
        <taxon>Herpetosiphon</taxon>
    </lineage>
</organism>
<dbReference type="EMBL" id="LGKP01000025">
    <property type="protein sequence ID" value="KPL85620.1"/>
    <property type="molecule type" value="Genomic_DNA"/>
</dbReference>
<evidence type="ECO:0000259" key="1">
    <source>
        <dbReference type="PROSITE" id="PS50943"/>
    </source>
</evidence>